<comment type="caution">
    <text evidence="3">The sequence shown here is derived from an EMBL/GenBank/DDBJ whole genome shotgun (WGS) entry which is preliminary data.</text>
</comment>
<dbReference type="Gene3D" id="1.10.510.10">
    <property type="entry name" value="Transferase(Phosphotransferase) domain 1"/>
    <property type="match status" value="1"/>
</dbReference>
<evidence type="ECO:0000313" key="3">
    <source>
        <dbReference type="EMBL" id="PAA61029.1"/>
    </source>
</evidence>
<dbReference type="STRING" id="282301.A0A267EJM0"/>
<reference evidence="3 4" key="1">
    <citation type="submission" date="2017-06" db="EMBL/GenBank/DDBJ databases">
        <title>A platform for efficient transgenesis in Macrostomum lignano, a flatworm model organism for stem cell research.</title>
        <authorList>
            <person name="Berezikov E."/>
        </authorList>
    </citation>
    <scope>NUCLEOTIDE SEQUENCE [LARGE SCALE GENOMIC DNA]</scope>
    <source>
        <strain evidence="3">DV1</strain>
        <tissue evidence="3">Whole organism</tissue>
    </source>
</reference>
<dbReference type="PROSITE" id="PS50011">
    <property type="entry name" value="PROTEIN_KINASE_DOM"/>
    <property type="match status" value="1"/>
</dbReference>
<dbReference type="SUPFAM" id="SSF56112">
    <property type="entry name" value="Protein kinase-like (PK-like)"/>
    <property type="match status" value="1"/>
</dbReference>
<dbReference type="PANTHER" id="PTHR24417">
    <property type="entry name" value="SERINE/THREONINE-PROTEIN KINASE LMTK1"/>
    <property type="match status" value="1"/>
</dbReference>
<keyword evidence="1" id="KW-0812">Transmembrane</keyword>
<dbReference type="GO" id="GO:0004672">
    <property type="term" value="F:protein kinase activity"/>
    <property type="evidence" value="ECO:0007669"/>
    <property type="project" value="InterPro"/>
</dbReference>
<feature type="transmembrane region" description="Helical" evidence="1">
    <location>
        <begin position="21"/>
        <end position="40"/>
    </location>
</feature>
<dbReference type="PANTHER" id="PTHR24417:SF7">
    <property type="entry name" value="CHROMATIN MODIFICATION-RELATED PROTEIN EAF1"/>
    <property type="match status" value="1"/>
</dbReference>
<dbReference type="InterPro" id="IPR000719">
    <property type="entry name" value="Prot_kinase_dom"/>
</dbReference>
<dbReference type="Proteomes" id="UP000215902">
    <property type="component" value="Unassembled WGS sequence"/>
</dbReference>
<dbReference type="Gene3D" id="3.30.200.20">
    <property type="entry name" value="Phosphorylase Kinase, domain 1"/>
    <property type="match status" value="1"/>
</dbReference>
<feature type="non-terminal residue" evidence="3">
    <location>
        <position position="1"/>
    </location>
</feature>
<gene>
    <name evidence="3" type="ORF">BOX15_Mlig022698g1</name>
</gene>
<dbReference type="OrthoDB" id="5973359at2759"/>
<evidence type="ECO:0000256" key="1">
    <source>
        <dbReference type="SAM" id="Phobius"/>
    </source>
</evidence>
<protein>
    <recommendedName>
        <fullName evidence="2">Protein kinase domain-containing protein</fullName>
    </recommendedName>
</protein>
<organism evidence="3 4">
    <name type="scientific">Macrostomum lignano</name>
    <dbReference type="NCBI Taxonomy" id="282301"/>
    <lineage>
        <taxon>Eukaryota</taxon>
        <taxon>Metazoa</taxon>
        <taxon>Spiralia</taxon>
        <taxon>Lophotrochozoa</taxon>
        <taxon>Platyhelminthes</taxon>
        <taxon>Rhabditophora</taxon>
        <taxon>Macrostomorpha</taxon>
        <taxon>Macrostomida</taxon>
        <taxon>Macrostomidae</taxon>
        <taxon>Macrostomum</taxon>
    </lineage>
</organism>
<dbReference type="GO" id="GO:0005524">
    <property type="term" value="F:ATP binding"/>
    <property type="evidence" value="ECO:0007669"/>
    <property type="project" value="InterPro"/>
</dbReference>
<dbReference type="EMBL" id="NIVC01002078">
    <property type="protein sequence ID" value="PAA61029.1"/>
    <property type="molecule type" value="Genomic_DNA"/>
</dbReference>
<sequence>LSKINCYKMLQDISSLPLSSTILFAILATACVFAIGVLVFQCTSCCKNTDLYKNFVLDGDWNQSITESQSTANITASQADNRTMTEFGMLPPPNDASISMNNEATGIRSTAGSSHDLAAIVQQKPENFLRPRMRLSFELVPKSAGVILLPNLLHMDRKHLFFLSELGQAWFGPVIDAECNRYGETLRSRVIVRLLSNEASVELAEKDRLHFLADIQAYKECVDPCVLKLMGLCTTAEPYLAVMETTLTDLKSYLRSLITDGGHRCLEDSLALRFASQACRGLAVLNEKGFIYQDIGARNCRLTDNLVVKIGDYGCTEVEHRDDYVLLEGQLIPLRWLAPENFNFNTEESNGSLKVKDHSLETNVWSMGVVLLEVFTMASQPLSGYTDEQLVNHLTSLTASKSAAELQSFLVSALTADSEKFACQYKSTSQLWQLQELRNRCWSSERPSAGQLFDQIDKLFKLASSTSPAVSSTAAY</sequence>
<keyword evidence="4" id="KW-1185">Reference proteome</keyword>
<dbReference type="InterPro" id="IPR001245">
    <property type="entry name" value="Ser-Thr/Tyr_kinase_cat_dom"/>
</dbReference>
<dbReference type="Pfam" id="PF07714">
    <property type="entry name" value="PK_Tyr_Ser-Thr"/>
    <property type="match status" value="1"/>
</dbReference>
<accession>A0A267EJM0</accession>
<evidence type="ECO:0000313" key="4">
    <source>
        <dbReference type="Proteomes" id="UP000215902"/>
    </source>
</evidence>
<keyword evidence="1" id="KW-1133">Transmembrane helix</keyword>
<dbReference type="AlphaFoldDB" id="A0A267EJM0"/>
<dbReference type="InterPro" id="IPR011009">
    <property type="entry name" value="Kinase-like_dom_sf"/>
</dbReference>
<evidence type="ECO:0000259" key="2">
    <source>
        <dbReference type="PROSITE" id="PS50011"/>
    </source>
</evidence>
<proteinExistence type="predicted"/>
<name>A0A267EJM0_9PLAT</name>
<keyword evidence="1" id="KW-0472">Membrane</keyword>
<feature type="domain" description="Protein kinase" evidence="2">
    <location>
        <begin position="160"/>
        <end position="460"/>
    </location>
</feature>